<dbReference type="AlphaFoldDB" id="A0A6D1P125"/>
<evidence type="ECO:0000313" key="3">
    <source>
        <dbReference type="EMBL" id="QHU24075.1"/>
    </source>
</evidence>
<dbReference type="EMBL" id="MN783745">
    <property type="protein sequence ID" value="QHU24075.1"/>
    <property type="molecule type" value="Genomic_DNA"/>
</dbReference>
<dbReference type="NCBIfam" id="TIGR03363">
    <property type="entry name" value="VI_chp_8"/>
    <property type="match status" value="1"/>
</dbReference>
<keyword evidence="3" id="KW-0614">Plasmid</keyword>
<evidence type="ECO:0000313" key="2">
    <source>
        <dbReference type="EMBL" id="MDA4177294.1"/>
    </source>
</evidence>
<dbReference type="EMBL" id="JANWOR010000173">
    <property type="protein sequence ID" value="MDA4177294.1"/>
    <property type="molecule type" value="Genomic_DNA"/>
</dbReference>
<name>A0A6D1P125_ECOLX</name>
<geneLocation type="plasmid" evidence="3">
    <name>pFII-FIB</name>
</geneLocation>
<protein>
    <submittedName>
        <fullName evidence="3">ImpA</fullName>
    </submittedName>
    <submittedName>
        <fullName evidence="2">Type VI secretion system protein TssA</fullName>
    </submittedName>
</protein>
<accession>A0A6D1P125</accession>
<dbReference type="InterPro" id="IPR017740">
    <property type="entry name" value="TssA-like"/>
</dbReference>
<dbReference type="Pfam" id="PF06812">
    <property type="entry name" value="ImpA_N"/>
    <property type="match status" value="1"/>
</dbReference>
<evidence type="ECO:0000259" key="1">
    <source>
        <dbReference type="Pfam" id="PF06812"/>
    </source>
</evidence>
<dbReference type="RefSeq" id="WP_097498097.1">
    <property type="nucleotide sequence ID" value="NZ_AP022288.1"/>
</dbReference>
<dbReference type="Proteomes" id="UP001211064">
    <property type="component" value="Unassembled WGS sequence"/>
</dbReference>
<dbReference type="InterPro" id="IPR010657">
    <property type="entry name" value="ImpA_N"/>
</dbReference>
<reference evidence="3" key="1">
    <citation type="journal article" date="2020" name="Antimicrob. Agents Chemother.">
        <title>A multi-species bunch of VIM-1 carbapenemase producing Enterobacterales linked by a novel, highly conjugative and broad-host range IncA plasmid, menaces the re-emergence of VIM-1.</title>
        <authorList>
            <person name="Arcari G."/>
            <person name="Di Lella F.M."/>
            <person name="Bibbolino G."/>
            <person name="Mengoni F."/>
            <person name="Beccaccioli M."/>
            <person name="Antonelli G."/>
            <person name="Faino L."/>
            <person name="Carattoli A."/>
        </authorList>
    </citation>
    <scope>NUCLEOTIDE SEQUENCE</scope>
    <source>
        <plasmid evidence="3">pFII-FIB</plasmid>
    </source>
</reference>
<sequence>MNKFETDTLLLPVIGESPAGENIEYDLVYSEIREARQNDPDYMSQGEWAVSEPRRADWRKVRKLCEVTLRNKSKDLQISCWYVESLTHLYALEGMYCGLEYLAKFISQYWTTCWPSTEEGQEIRYSKLVRLDMDLSNYLKTYPLLEDKEITLSEWYKALAFEHSASLSEKGKEKLIESEGNHSVESFKKSVGKYNTRKINEQFLQFSDLPDKIDEIESFYFFHTHEDIHHIFVKTRHTISEITELLSRFLPQDVQDNNTVSSLSIDPGSRETTKVLTPAEQQEFYASLTSSIDKEMSREKAIEQLEEIAIFFRQSEPTSPVPYLLERAVRWSKMTMSEWLEELLKDNDSVEQINRVLKG</sequence>
<organism evidence="3">
    <name type="scientific">Escherichia coli</name>
    <dbReference type="NCBI Taxonomy" id="562"/>
    <lineage>
        <taxon>Bacteria</taxon>
        <taxon>Pseudomonadati</taxon>
        <taxon>Pseudomonadota</taxon>
        <taxon>Gammaproteobacteria</taxon>
        <taxon>Enterobacterales</taxon>
        <taxon>Enterobacteriaceae</taxon>
        <taxon>Escherichia</taxon>
    </lineage>
</organism>
<dbReference type="PANTHER" id="PTHR37951:SF1">
    <property type="entry name" value="TYPE VI SECRETION SYSTEM COMPONENT TSSA1"/>
    <property type="match status" value="1"/>
</dbReference>
<reference evidence="2" key="2">
    <citation type="submission" date="2022-08" db="EMBL/GenBank/DDBJ databases">
        <title>Genome sequencing of human pathogens.</title>
        <authorList>
            <person name="Cao X."/>
        </authorList>
    </citation>
    <scope>NUCLEOTIDE SEQUENCE</scope>
    <source>
        <strain evidence="2">EC16126</strain>
    </source>
</reference>
<dbReference type="PANTHER" id="PTHR37951">
    <property type="entry name" value="CYTOPLASMIC PROTEIN-RELATED"/>
    <property type="match status" value="1"/>
</dbReference>
<feature type="domain" description="ImpA N-terminal" evidence="1">
    <location>
        <begin position="12"/>
        <end position="131"/>
    </location>
</feature>
<proteinExistence type="predicted"/>
<gene>
    <name evidence="2" type="primary">tssA</name>
    <name evidence="2" type="ORF">NY836_07650</name>
</gene>